<keyword evidence="5 6" id="KW-0067">ATP-binding</keyword>
<dbReference type="FunFam" id="3.30.200.20:FF:000039">
    <property type="entry name" value="receptor-like protein kinase FERONIA"/>
    <property type="match status" value="1"/>
</dbReference>
<evidence type="ECO:0000256" key="6">
    <source>
        <dbReference type="PROSITE-ProRule" id="PRU10141"/>
    </source>
</evidence>
<dbReference type="SUPFAM" id="SSF50985">
    <property type="entry name" value="RCC1/BLIP-II"/>
    <property type="match status" value="1"/>
</dbReference>
<feature type="region of interest" description="Disordered" evidence="7">
    <location>
        <begin position="350"/>
        <end position="369"/>
    </location>
</feature>
<reference evidence="11" key="2">
    <citation type="submission" date="2023-06" db="EMBL/GenBank/DDBJ databases">
        <authorList>
            <person name="Ma L."/>
            <person name="Liu K.-W."/>
            <person name="Li Z."/>
            <person name="Hsiao Y.-Y."/>
            <person name="Qi Y."/>
            <person name="Fu T."/>
            <person name="Tang G."/>
            <person name="Zhang D."/>
            <person name="Sun W.-H."/>
            <person name="Liu D.-K."/>
            <person name="Li Y."/>
            <person name="Chen G.-Z."/>
            <person name="Liu X.-D."/>
            <person name="Liao X.-Y."/>
            <person name="Jiang Y.-T."/>
            <person name="Yu X."/>
            <person name="Hao Y."/>
            <person name="Huang J."/>
            <person name="Zhao X.-W."/>
            <person name="Ke S."/>
            <person name="Chen Y.-Y."/>
            <person name="Wu W.-L."/>
            <person name="Hsu J.-L."/>
            <person name="Lin Y.-F."/>
            <person name="Huang M.-D."/>
            <person name="Li C.-Y."/>
            <person name="Huang L."/>
            <person name="Wang Z.-W."/>
            <person name="Zhao X."/>
            <person name="Zhong W.-Y."/>
            <person name="Peng D.-H."/>
            <person name="Ahmad S."/>
            <person name="Lan S."/>
            <person name="Zhang J.-S."/>
            <person name="Tsai W.-C."/>
            <person name="Van De Peer Y."/>
            <person name="Liu Z.-J."/>
        </authorList>
    </citation>
    <scope>NUCLEOTIDE SEQUENCE</scope>
    <source>
        <strain evidence="11">SCP</strain>
        <tissue evidence="11">Leaves</tissue>
    </source>
</reference>
<keyword evidence="1" id="KW-0723">Serine/threonine-protein kinase</keyword>
<dbReference type="InterPro" id="IPR001245">
    <property type="entry name" value="Ser-Thr/Tyr_kinase_cat_dom"/>
</dbReference>
<dbReference type="Proteomes" id="UP001179952">
    <property type="component" value="Unassembled WGS sequence"/>
</dbReference>
<dbReference type="GO" id="GO:0005524">
    <property type="term" value="F:ATP binding"/>
    <property type="evidence" value="ECO:0007669"/>
    <property type="project" value="UniProtKB-UniRule"/>
</dbReference>
<dbReference type="SMART" id="SM00220">
    <property type="entry name" value="S_TKc"/>
    <property type="match status" value="1"/>
</dbReference>
<dbReference type="Pfam" id="PF07714">
    <property type="entry name" value="PK_Tyr_Ser-Thr"/>
    <property type="match status" value="1"/>
</dbReference>
<feature type="binding site" evidence="6">
    <location>
        <position position="506"/>
    </location>
    <ligand>
        <name>ATP</name>
        <dbReference type="ChEBI" id="CHEBI:30616"/>
    </ligand>
</feature>
<dbReference type="PROSITE" id="PS50011">
    <property type="entry name" value="PROTEIN_KINASE_DOM"/>
    <property type="match status" value="1"/>
</dbReference>
<keyword evidence="12" id="KW-1185">Reference proteome</keyword>
<evidence type="ECO:0000256" key="3">
    <source>
        <dbReference type="ARBA" id="ARBA00022741"/>
    </source>
</evidence>
<dbReference type="Gene3D" id="3.30.200.20">
    <property type="entry name" value="Phosphorylase Kinase, domain 1"/>
    <property type="match status" value="1"/>
</dbReference>
<keyword evidence="8" id="KW-0472">Membrane</keyword>
<evidence type="ECO:0000256" key="8">
    <source>
        <dbReference type="SAM" id="Phobius"/>
    </source>
</evidence>
<keyword evidence="8" id="KW-0812">Transmembrane</keyword>
<evidence type="ECO:0000256" key="1">
    <source>
        <dbReference type="ARBA" id="ARBA00022527"/>
    </source>
</evidence>
<keyword evidence="9" id="KW-0732">Signal</keyword>
<evidence type="ECO:0000256" key="4">
    <source>
        <dbReference type="ARBA" id="ARBA00022777"/>
    </source>
</evidence>
<keyword evidence="4 11" id="KW-0418">Kinase</keyword>
<accession>A0AAV9BRA9</accession>
<gene>
    <name evidence="11" type="ORF">QJS04_geneDACA021133</name>
</gene>
<dbReference type="EMBL" id="JAUJYN010000002">
    <property type="protein sequence ID" value="KAK1278573.1"/>
    <property type="molecule type" value="Genomic_DNA"/>
</dbReference>
<name>A0AAV9BRA9_ACOGR</name>
<keyword evidence="3 6" id="KW-0547">Nucleotide-binding</keyword>
<feature type="signal peptide" evidence="9">
    <location>
        <begin position="1"/>
        <end position="27"/>
    </location>
</feature>
<dbReference type="InterPro" id="IPR000719">
    <property type="entry name" value="Prot_kinase_dom"/>
</dbReference>
<feature type="domain" description="Protein kinase" evidence="10">
    <location>
        <begin position="478"/>
        <end position="771"/>
    </location>
</feature>
<dbReference type="PANTHER" id="PTHR46146:SF3">
    <property type="entry name" value="SERINE_THREONINE-PROTEIN KINASE-LIKE PROTEIN CCR3-RELATED"/>
    <property type="match status" value="1"/>
</dbReference>
<dbReference type="PROSITE" id="PS00108">
    <property type="entry name" value="PROTEIN_KINASE_ST"/>
    <property type="match status" value="1"/>
</dbReference>
<organism evidence="11 12">
    <name type="scientific">Acorus gramineus</name>
    <name type="common">Dwarf sweet flag</name>
    <dbReference type="NCBI Taxonomy" id="55184"/>
    <lineage>
        <taxon>Eukaryota</taxon>
        <taxon>Viridiplantae</taxon>
        <taxon>Streptophyta</taxon>
        <taxon>Embryophyta</taxon>
        <taxon>Tracheophyta</taxon>
        <taxon>Spermatophyta</taxon>
        <taxon>Magnoliopsida</taxon>
        <taxon>Liliopsida</taxon>
        <taxon>Acoraceae</taxon>
        <taxon>Acorus</taxon>
    </lineage>
</organism>
<evidence type="ECO:0000256" key="9">
    <source>
        <dbReference type="SAM" id="SignalP"/>
    </source>
</evidence>
<dbReference type="SUPFAM" id="SSF56112">
    <property type="entry name" value="Protein kinase-like (PK-like)"/>
    <property type="match status" value="1"/>
</dbReference>
<dbReference type="InterPro" id="IPR011009">
    <property type="entry name" value="Kinase-like_dom_sf"/>
</dbReference>
<protein>
    <submittedName>
        <fullName evidence="11">Serine/threonine-protein kinase-like protein CCR3</fullName>
    </submittedName>
</protein>
<dbReference type="GO" id="GO:0004674">
    <property type="term" value="F:protein serine/threonine kinase activity"/>
    <property type="evidence" value="ECO:0007669"/>
    <property type="project" value="UniProtKB-KW"/>
</dbReference>
<dbReference type="Pfam" id="PF13540">
    <property type="entry name" value="RCC1_2"/>
    <property type="match status" value="1"/>
</dbReference>
<dbReference type="PROSITE" id="PS00107">
    <property type="entry name" value="PROTEIN_KINASE_ATP"/>
    <property type="match status" value="1"/>
</dbReference>
<dbReference type="Gene3D" id="2.130.10.30">
    <property type="entry name" value="Regulator of chromosome condensation 1/beta-lactamase-inhibitor protein II"/>
    <property type="match status" value="1"/>
</dbReference>
<dbReference type="CDD" id="cd14066">
    <property type="entry name" value="STKc_IRAK"/>
    <property type="match status" value="1"/>
</dbReference>
<evidence type="ECO:0000313" key="12">
    <source>
        <dbReference type="Proteomes" id="UP001179952"/>
    </source>
</evidence>
<keyword evidence="2" id="KW-0808">Transferase</keyword>
<dbReference type="PANTHER" id="PTHR46146">
    <property type="entry name" value="SERINE/THREONINE-PROTEIN KINASE-LIKE PROTEIN CCR4"/>
    <property type="match status" value="1"/>
</dbReference>
<evidence type="ECO:0000256" key="2">
    <source>
        <dbReference type="ARBA" id="ARBA00022679"/>
    </source>
</evidence>
<sequence length="793" mass="84587">MPPNHTSSSALSAASLLLLLLFSAADALGSASTLAVVSGNNTVCGITAGKSTQNISCSSTGFPVLPAIPFDSLSGGRNFFCGVRSGGLSLLCWNTTDPTSAYPLKRIYNAKTATVRLKDPAVGDDHVCAIEDNGSGIVRCWRGQAGLFPSVVGSGRFQSVTSGRGFSCGVTIKDSLVRCWGNLNAGEIEKGFANVSVRELVAGDSHVCGVDGVSGFIICKGNNDWGQSNAPSGKAFGLSGLALGANHSCALRSSNGSVVCWGSQFNGLTETPFELIVSGADRVCGLTKANLSVMCWGQSSNVVSVPPLPKIIPGTCVSSNTSCNGCSVFPDSQSLCPGSNFICNRCNEGPPPPTQPSGPPPLIPSPSPRRKPSKELIAFAVVGSLGTLLGICSIIYCLWIGVCRRKKIHNSVLPTIAPAATVAIAPLGGSPSMSLSSIFHRQSSHAVRRQRSGTSSSKHDRVAEEFTFAELVKAADNFVTGNRIGAGSFGTVYKGKLEDGREVAIKRGETTMTTGPWVKKLLEKENAFESELEFLSRLHHKHLVGLVGFCEEGEERLLVYEYMKNGALYDHLHSKRDDDIGRRVIDSWKMRIKLCLDAARGIEYLHNYAVPPIIHRDIKSSNILIDANWVARVSDFGLSLKFPESEGERLSMRAAGTVGYMDPEYYSLHYLTAKSDVYGLGVVLLEVLTGRRAIFKEAEMAEPVSVVDYAVPRIVEGEVRRILDQKVVGMYGSNEGEAVELVAYVALHCVSLEGKDRPTMADVVANLERALSLCDDDHSHGSISSNDISLGSD</sequence>
<dbReference type="Gene3D" id="1.10.510.10">
    <property type="entry name" value="Transferase(Phosphotransferase) domain 1"/>
    <property type="match status" value="1"/>
</dbReference>
<reference evidence="11" key="1">
    <citation type="journal article" date="2023" name="Nat. Commun.">
        <title>Diploid and tetraploid genomes of Acorus and the evolution of monocots.</title>
        <authorList>
            <person name="Ma L."/>
            <person name="Liu K.W."/>
            <person name="Li Z."/>
            <person name="Hsiao Y.Y."/>
            <person name="Qi Y."/>
            <person name="Fu T."/>
            <person name="Tang G.D."/>
            <person name="Zhang D."/>
            <person name="Sun W.H."/>
            <person name="Liu D.K."/>
            <person name="Li Y."/>
            <person name="Chen G.Z."/>
            <person name="Liu X.D."/>
            <person name="Liao X.Y."/>
            <person name="Jiang Y.T."/>
            <person name="Yu X."/>
            <person name="Hao Y."/>
            <person name="Huang J."/>
            <person name="Zhao X.W."/>
            <person name="Ke S."/>
            <person name="Chen Y.Y."/>
            <person name="Wu W.L."/>
            <person name="Hsu J.L."/>
            <person name="Lin Y.F."/>
            <person name="Huang M.D."/>
            <person name="Li C.Y."/>
            <person name="Huang L."/>
            <person name="Wang Z.W."/>
            <person name="Zhao X."/>
            <person name="Zhong W.Y."/>
            <person name="Peng D.H."/>
            <person name="Ahmad S."/>
            <person name="Lan S."/>
            <person name="Zhang J.S."/>
            <person name="Tsai W.C."/>
            <person name="Van de Peer Y."/>
            <person name="Liu Z.J."/>
        </authorList>
    </citation>
    <scope>NUCLEOTIDE SEQUENCE</scope>
    <source>
        <strain evidence="11">SCP</strain>
    </source>
</reference>
<evidence type="ECO:0000256" key="5">
    <source>
        <dbReference type="ARBA" id="ARBA00022840"/>
    </source>
</evidence>
<evidence type="ECO:0000313" key="11">
    <source>
        <dbReference type="EMBL" id="KAK1278573.1"/>
    </source>
</evidence>
<evidence type="ECO:0000259" key="10">
    <source>
        <dbReference type="PROSITE" id="PS50011"/>
    </source>
</evidence>
<dbReference type="AlphaFoldDB" id="A0AAV9BRA9"/>
<evidence type="ECO:0000256" key="7">
    <source>
        <dbReference type="SAM" id="MobiDB-lite"/>
    </source>
</evidence>
<dbReference type="InterPro" id="IPR009091">
    <property type="entry name" value="RCC1/BLIP-II"/>
</dbReference>
<comment type="caution">
    <text evidence="11">The sequence shown here is derived from an EMBL/GenBank/DDBJ whole genome shotgun (WGS) entry which is preliminary data.</text>
</comment>
<proteinExistence type="predicted"/>
<feature type="compositionally biased region" description="Pro residues" evidence="7">
    <location>
        <begin position="350"/>
        <end position="367"/>
    </location>
</feature>
<feature type="transmembrane region" description="Helical" evidence="8">
    <location>
        <begin position="376"/>
        <end position="399"/>
    </location>
</feature>
<keyword evidence="8" id="KW-1133">Transmembrane helix</keyword>
<dbReference type="InterPro" id="IPR017441">
    <property type="entry name" value="Protein_kinase_ATP_BS"/>
</dbReference>
<feature type="transmembrane region" description="Helical" evidence="8">
    <location>
        <begin position="411"/>
        <end position="429"/>
    </location>
</feature>
<dbReference type="InterPro" id="IPR008271">
    <property type="entry name" value="Ser/Thr_kinase_AS"/>
</dbReference>
<feature type="chain" id="PRO_5043664590" evidence="9">
    <location>
        <begin position="28"/>
        <end position="793"/>
    </location>
</feature>